<dbReference type="Proteomes" id="UP000007807">
    <property type="component" value="Chromosome"/>
</dbReference>
<dbReference type="GeneID" id="10462597"/>
<dbReference type="EMBL" id="CP002565">
    <property type="protein sequence ID" value="AEB69633.1"/>
    <property type="molecule type" value="Genomic_DNA"/>
</dbReference>
<proteinExistence type="predicted"/>
<organism evidence="1 2">
    <name type="scientific">Methanothrix soehngenii (strain ATCC 5969 / DSM 3671 / JCM 10134 / NBRC 103675 / OCM 69 / GP-6)</name>
    <name type="common">Methanosaeta concilii</name>
    <dbReference type="NCBI Taxonomy" id="990316"/>
    <lineage>
        <taxon>Archaea</taxon>
        <taxon>Methanobacteriati</taxon>
        <taxon>Methanobacteriota</taxon>
        <taxon>Stenosarchaea group</taxon>
        <taxon>Methanomicrobia</taxon>
        <taxon>Methanotrichales</taxon>
        <taxon>Methanotrichaceae</taxon>
        <taxon>Methanothrix</taxon>
    </lineage>
</organism>
<evidence type="ECO:0008006" key="3">
    <source>
        <dbReference type="Google" id="ProtNLM"/>
    </source>
</evidence>
<dbReference type="AlphaFoldDB" id="F4BVM0"/>
<accession>F4BVM0</accession>
<dbReference type="RefSeq" id="WP_013720642.1">
    <property type="nucleotide sequence ID" value="NC_015416.1"/>
</dbReference>
<dbReference type="HOGENOM" id="CLU_1199043_0_0_2"/>
<evidence type="ECO:0000313" key="2">
    <source>
        <dbReference type="Proteomes" id="UP000007807"/>
    </source>
</evidence>
<gene>
    <name evidence="1" type="ordered locus">MCON_3386</name>
</gene>
<dbReference type="KEGG" id="mcj:MCON_3386"/>
<dbReference type="STRING" id="990316.MCON_3386"/>
<dbReference type="InParanoid" id="F4BVM0"/>
<keyword evidence="2" id="KW-1185">Reference proteome</keyword>
<name>F4BVM0_METSG</name>
<reference evidence="1 2" key="1">
    <citation type="journal article" date="2011" name="J. Bacteriol.">
        <title>Complete genome sequence of Methanosaeta concilii, a specialist in aceticlastic methanogenesis.</title>
        <authorList>
            <person name="Barber R.D."/>
            <person name="Zhang L."/>
            <person name="Harnack M."/>
            <person name="Olson M.V."/>
            <person name="Kaul R."/>
            <person name="Ingram-Smith C."/>
            <person name="Smith K.S."/>
        </authorList>
    </citation>
    <scope>NUCLEOTIDE SEQUENCE [LARGE SCALE GENOMIC DNA]</scope>
    <source>
        <strain evidence="2">ATCC 5969 / DSM 3671 / JCM 10134 / NBRC 103675 / OCM 69 / GP-6</strain>
    </source>
</reference>
<evidence type="ECO:0000313" key="1">
    <source>
        <dbReference type="EMBL" id="AEB69633.1"/>
    </source>
</evidence>
<sequence>MTLSNQEWLVLEYLPTSLFTLKISTATNKGGKTLFVPTPYSIKLSFINAAFRIGGEGLAREIFGDIKGCDIRLSPPERLYVLNTFIKILDESRDKNSDPYQSTIAYREFCYFQGMLNIALSLTNYPNINIEKIKELAAHINYFGKRGSFFQYTNSRTIPDLPPGFTVKSTDPEGNIKGYEIVQPLDDIGETDSKDLFDHINTFSNKKIERGKHRIFVLTYIPYKMEKSSNRYTAYVNPYRCQDAE</sequence>
<protein>
    <recommendedName>
        <fullName evidence="3">CRISPR-associated protein Cas5</fullName>
    </recommendedName>
</protein>